<dbReference type="SUPFAM" id="SSF81383">
    <property type="entry name" value="F-box domain"/>
    <property type="match status" value="1"/>
</dbReference>
<dbReference type="STRING" id="77586.A0A0D9X7C8"/>
<dbReference type="PANTHER" id="PTHR34223">
    <property type="entry name" value="OS11G0201299 PROTEIN"/>
    <property type="match status" value="1"/>
</dbReference>
<evidence type="ECO:0000313" key="2">
    <source>
        <dbReference type="EnsemblPlants" id="LPERR08G10720.1"/>
    </source>
</evidence>
<proteinExistence type="predicted"/>
<dbReference type="AlphaFoldDB" id="A0A0D9X7C8"/>
<organism evidence="2 3">
    <name type="scientific">Leersia perrieri</name>
    <dbReference type="NCBI Taxonomy" id="77586"/>
    <lineage>
        <taxon>Eukaryota</taxon>
        <taxon>Viridiplantae</taxon>
        <taxon>Streptophyta</taxon>
        <taxon>Embryophyta</taxon>
        <taxon>Tracheophyta</taxon>
        <taxon>Spermatophyta</taxon>
        <taxon>Magnoliopsida</taxon>
        <taxon>Liliopsida</taxon>
        <taxon>Poales</taxon>
        <taxon>Poaceae</taxon>
        <taxon>BOP clade</taxon>
        <taxon>Oryzoideae</taxon>
        <taxon>Oryzeae</taxon>
        <taxon>Oryzinae</taxon>
        <taxon>Leersia</taxon>
    </lineage>
</organism>
<evidence type="ECO:0000259" key="1">
    <source>
        <dbReference type="Pfam" id="PF00646"/>
    </source>
</evidence>
<reference evidence="2" key="3">
    <citation type="submission" date="2015-04" db="UniProtKB">
        <authorList>
            <consortium name="EnsemblPlants"/>
        </authorList>
    </citation>
    <scope>IDENTIFICATION</scope>
</reference>
<dbReference type="Proteomes" id="UP000032180">
    <property type="component" value="Chromosome 8"/>
</dbReference>
<dbReference type="InterPro" id="IPR036047">
    <property type="entry name" value="F-box-like_dom_sf"/>
</dbReference>
<dbReference type="Pfam" id="PF00646">
    <property type="entry name" value="F-box"/>
    <property type="match status" value="1"/>
</dbReference>
<name>A0A0D9X7C8_9ORYZ</name>
<feature type="domain" description="F-box" evidence="1">
    <location>
        <begin position="131"/>
        <end position="159"/>
    </location>
</feature>
<dbReference type="InterPro" id="IPR053781">
    <property type="entry name" value="F-box_AtFBL13-like"/>
</dbReference>
<dbReference type="InterPro" id="IPR053197">
    <property type="entry name" value="F-box_SCFL_complex_component"/>
</dbReference>
<dbReference type="PANTHER" id="PTHR34223:SF81">
    <property type="entry name" value="OS08G0281600 PROTEIN"/>
    <property type="match status" value="1"/>
</dbReference>
<protein>
    <recommendedName>
        <fullName evidence="1">F-box domain-containing protein</fullName>
    </recommendedName>
</protein>
<reference evidence="3" key="2">
    <citation type="submission" date="2013-12" db="EMBL/GenBank/DDBJ databases">
        <authorList>
            <person name="Yu Y."/>
            <person name="Lee S."/>
            <person name="de Baynast K."/>
            <person name="Wissotski M."/>
            <person name="Liu L."/>
            <person name="Talag J."/>
            <person name="Goicoechea J."/>
            <person name="Angelova A."/>
            <person name="Jetty R."/>
            <person name="Kudrna D."/>
            <person name="Golser W."/>
            <person name="Rivera L."/>
            <person name="Zhang J."/>
            <person name="Wing R."/>
        </authorList>
    </citation>
    <scope>NUCLEOTIDE SEQUENCE</scope>
</reference>
<dbReference type="Gramene" id="LPERR08G10720.1">
    <property type="protein sequence ID" value="LPERR08G10720.1"/>
    <property type="gene ID" value="LPERR08G10720"/>
</dbReference>
<sequence length="403" mass="47093">MDQDIDWRSDLGQDIRNMTTNYILRNLQMKLETANSTALIDLQKVAARIESRIHTIAADYGDYLRRINLVKKDMEDSHPILWSTFLYIRQQGKTIQADRNVHGRSFSSMLYSQVLLNERKKPSYPCGEDRISELPHDLIHHIMSLLSIREAVRTSVLSRWWVNKWTGLQNIKLDIHSFRLDREKFRNFVDKLLLHLHKVNSIMHTFQLDSFALDCANCWINHAIEHKAKVLKFAEYEQWEPFYLDPKFVGFSSQFLKTLELTNAALDQTVFDPLNSTCPALENLDQRIRSSWYKNSYRILATVTLIDASNVRCMELSAIDRQFTFVEQNGSGPMFRNLRSLRMGTWCTADLFSPLRRYVQFSPMLESVLLKLSTMDRRYELTSDQLAALVDISHAGAIYIHFE</sequence>
<keyword evidence="3" id="KW-1185">Reference proteome</keyword>
<dbReference type="HOGENOM" id="CLU_003068_6_1_1"/>
<accession>A0A0D9X7C8</accession>
<evidence type="ECO:0000313" key="3">
    <source>
        <dbReference type="Proteomes" id="UP000032180"/>
    </source>
</evidence>
<reference evidence="2 3" key="1">
    <citation type="submission" date="2012-08" db="EMBL/GenBank/DDBJ databases">
        <title>Oryza genome evolution.</title>
        <authorList>
            <person name="Wing R.A."/>
        </authorList>
    </citation>
    <scope>NUCLEOTIDE SEQUENCE</scope>
</reference>
<dbReference type="InterPro" id="IPR001810">
    <property type="entry name" value="F-box_dom"/>
</dbReference>
<dbReference type="CDD" id="cd22160">
    <property type="entry name" value="F-box_AtFBL13-like"/>
    <property type="match status" value="1"/>
</dbReference>
<dbReference type="EnsemblPlants" id="LPERR08G10720.1">
    <property type="protein sequence ID" value="LPERR08G10720.1"/>
    <property type="gene ID" value="LPERR08G10720"/>
</dbReference>